<evidence type="ECO:0000313" key="4">
    <source>
        <dbReference type="Proteomes" id="UP000665561"/>
    </source>
</evidence>
<dbReference type="CDD" id="cd00093">
    <property type="entry name" value="HTH_XRE"/>
    <property type="match status" value="1"/>
</dbReference>
<dbReference type="InterPro" id="IPR010982">
    <property type="entry name" value="Lambda_DNA-bd_dom_sf"/>
</dbReference>
<feature type="repeat" description="TPR" evidence="1">
    <location>
        <begin position="691"/>
        <end position="724"/>
    </location>
</feature>
<feature type="repeat" description="TPR" evidence="1">
    <location>
        <begin position="731"/>
        <end position="764"/>
    </location>
</feature>
<feature type="domain" description="HTH cro/C1-type" evidence="2">
    <location>
        <begin position="28"/>
        <end position="74"/>
    </location>
</feature>
<dbReference type="PRINTS" id="PR00364">
    <property type="entry name" value="DISEASERSIST"/>
</dbReference>
<dbReference type="Pfam" id="PF01381">
    <property type="entry name" value="HTH_3"/>
    <property type="match status" value="1"/>
</dbReference>
<dbReference type="PANTHER" id="PTHR47691:SF3">
    <property type="entry name" value="HTH-TYPE TRANSCRIPTIONAL REGULATOR RV0890C-RELATED"/>
    <property type="match status" value="1"/>
</dbReference>
<protein>
    <submittedName>
        <fullName evidence="3">Tetratricopeptide repeat protein</fullName>
    </submittedName>
</protein>
<dbReference type="Gene3D" id="1.25.40.10">
    <property type="entry name" value="Tetratricopeptide repeat domain"/>
    <property type="match status" value="1"/>
</dbReference>
<dbReference type="RefSeq" id="WP_161747363.1">
    <property type="nucleotide sequence ID" value="NZ_JAAAMV010000041.1"/>
</dbReference>
<dbReference type="EMBL" id="JAAAMV010000041">
    <property type="protein sequence ID" value="NBD28364.1"/>
    <property type="molecule type" value="Genomic_DNA"/>
</dbReference>
<dbReference type="InterPro" id="IPR011990">
    <property type="entry name" value="TPR-like_helical_dom_sf"/>
</dbReference>
<name>A0ABW9Y1P9_9BACL</name>
<dbReference type="InterPro" id="IPR019734">
    <property type="entry name" value="TPR_rpt"/>
</dbReference>
<dbReference type="SMART" id="SM00028">
    <property type="entry name" value="TPR"/>
    <property type="match status" value="2"/>
</dbReference>
<accession>A0ABW9Y1P9</accession>
<dbReference type="Proteomes" id="UP000665561">
    <property type="component" value="Unassembled WGS sequence"/>
</dbReference>
<dbReference type="Pfam" id="PF13181">
    <property type="entry name" value="TPR_8"/>
    <property type="match status" value="1"/>
</dbReference>
<organism evidence="3 4">
    <name type="scientific">Paenibacillus glycinis</name>
    <dbReference type="NCBI Taxonomy" id="2697035"/>
    <lineage>
        <taxon>Bacteria</taxon>
        <taxon>Bacillati</taxon>
        <taxon>Bacillota</taxon>
        <taxon>Bacilli</taxon>
        <taxon>Bacillales</taxon>
        <taxon>Paenibacillaceae</taxon>
        <taxon>Paenibacillus</taxon>
    </lineage>
</organism>
<comment type="caution">
    <text evidence="3">The sequence shown here is derived from an EMBL/GenBank/DDBJ whole genome shotgun (WGS) entry which is preliminary data.</text>
</comment>
<reference evidence="3 4" key="1">
    <citation type="submission" date="2020-01" db="EMBL/GenBank/DDBJ databases">
        <title>Paenibacillus soybeanensis sp. nov. isolated from the nodules of soybean (Glycine max(L.) Merr).</title>
        <authorList>
            <person name="Wang H."/>
        </authorList>
    </citation>
    <scope>NUCLEOTIDE SEQUENCE [LARGE SCALE GENOMIC DNA]</scope>
    <source>
        <strain evidence="3 4">T1</strain>
    </source>
</reference>
<dbReference type="SUPFAM" id="SSF48452">
    <property type="entry name" value="TPR-like"/>
    <property type="match status" value="1"/>
</dbReference>
<dbReference type="SUPFAM" id="SSF52540">
    <property type="entry name" value="P-loop containing nucleoside triphosphate hydrolases"/>
    <property type="match status" value="1"/>
</dbReference>
<evidence type="ECO:0000256" key="1">
    <source>
        <dbReference type="PROSITE-ProRule" id="PRU00339"/>
    </source>
</evidence>
<dbReference type="InterPro" id="IPR001387">
    <property type="entry name" value="Cro/C1-type_HTH"/>
</dbReference>
<dbReference type="SUPFAM" id="SSF47413">
    <property type="entry name" value="lambda repressor-like DNA-binding domains"/>
    <property type="match status" value="1"/>
</dbReference>
<dbReference type="SMART" id="SM00530">
    <property type="entry name" value="HTH_XRE"/>
    <property type="match status" value="1"/>
</dbReference>
<keyword evidence="4" id="KW-1185">Reference proteome</keyword>
<sequence>MPNKLNQLEWPEEIIRRLRSRPVSHSNKKIRQIDLARMVGVNARTIQQWENGERIPSPQNLQRLIKVFLDEGVLLSGAERQEAMQLWDSVKKLKPGQNRVFPGFDEHWFDQIYAERASANGEDARALLAHPPSKGRLRDAESDGFLSRGNLPALRSGFVGRKEGLLRILEMLRHSPLVTLTGPGGSGKTSMALHAASSMADAYPDGIWLFEFASVTDPLLVAEYILSTLGLTNRQQGRSSLDYVVHEMKGKKALFLFDNCEHLIHACATIAEALLSAAPSLAILATSQESLNSPGEYTYSVAPLSVPSSEASLHELSFEAIMQYEAVQLFVERTKAIAPEFQVTERNSVEIALICQSLQGIPLAVELAAARMNVLTPEQIIDRLSDLMGFLTFGKRTAMPRQQTLKATIDWSYMLLTQKERLLLRRLCVFNGGFTLESIENVCVCPGPAQAETASIAKAEVLDLMASLVNKSLVYMDRSSVGGRVRYDMLVTIKQYGLAHMSGSPERPSEELDWIQQAHAEYYDKFLEDSDMKFKSREQDEWLAEVKAEYANLSTALQWSHQHPEWRNIGLRIASRIYLFWLREGIWNEGLVWIARVLPPMGQYEDSEASAMALYGHGILLTVQGHYEEAHASALACVAIARRLNDRLTLSTTLRLLTLIHLSKGDKHEAFALAEESELLARAHGDDWNLASSLSGYGNVMLALGKYDRALRLFEESVELFEKTNIRWELAGPYRNLGYTSLRLGNYEQAVRFFKKSISASRSYKGNWDLFGALAGLAEALYAQQVYASAVILLGADEKYRQLLGTPVRAQYREDYEKTLAAIRAELGDERFSVAWETGQTMSRSQIVAFSLEA</sequence>
<evidence type="ECO:0000259" key="2">
    <source>
        <dbReference type="PROSITE" id="PS50943"/>
    </source>
</evidence>
<evidence type="ECO:0000313" key="3">
    <source>
        <dbReference type="EMBL" id="NBD28364.1"/>
    </source>
</evidence>
<dbReference type="Gene3D" id="3.40.50.300">
    <property type="entry name" value="P-loop containing nucleotide triphosphate hydrolases"/>
    <property type="match status" value="1"/>
</dbReference>
<dbReference type="Gene3D" id="1.10.260.40">
    <property type="entry name" value="lambda repressor-like DNA-binding domains"/>
    <property type="match status" value="1"/>
</dbReference>
<proteinExistence type="predicted"/>
<dbReference type="InterPro" id="IPR027417">
    <property type="entry name" value="P-loop_NTPase"/>
</dbReference>
<keyword evidence="1" id="KW-0802">TPR repeat</keyword>
<dbReference type="PROSITE" id="PS50005">
    <property type="entry name" value="TPR"/>
    <property type="match status" value="2"/>
</dbReference>
<dbReference type="PANTHER" id="PTHR47691">
    <property type="entry name" value="REGULATOR-RELATED"/>
    <property type="match status" value="1"/>
</dbReference>
<dbReference type="PROSITE" id="PS50943">
    <property type="entry name" value="HTH_CROC1"/>
    <property type="match status" value="1"/>
</dbReference>
<dbReference type="Pfam" id="PF13374">
    <property type="entry name" value="TPR_10"/>
    <property type="match status" value="1"/>
</dbReference>
<gene>
    <name evidence="3" type="ORF">GT019_31275</name>
</gene>